<comment type="caution">
    <text evidence="5">The sequence shown here is derived from an EMBL/GenBank/DDBJ whole genome shotgun (WGS) entry which is preliminary data.</text>
</comment>
<evidence type="ECO:0000256" key="3">
    <source>
        <dbReference type="ARBA" id="ARBA00022679"/>
    </source>
</evidence>
<dbReference type="PANTHER" id="PTHR47779:SF1">
    <property type="entry name" value="SYNTHASE (CCG-9), PUTATIVE (AFU_ORTHOLOGUE AFUA_3G12100)-RELATED"/>
    <property type="match status" value="1"/>
</dbReference>
<feature type="domain" description="Trehalose synthase N-terminal" evidence="4">
    <location>
        <begin position="148"/>
        <end position="309"/>
    </location>
</feature>
<protein>
    <recommendedName>
        <fullName evidence="4">Trehalose synthase N-terminal domain-containing protein</fullName>
    </recommendedName>
</protein>
<evidence type="ECO:0000256" key="2">
    <source>
        <dbReference type="ARBA" id="ARBA00022676"/>
    </source>
</evidence>
<dbReference type="Pfam" id="PF21269">
    <property type="entry name" value="TreT_GT1"/>
    <property type="match status" value="1"/>
</dbReference>
<keyword evidence="6" id="KW-1185">Reference proteome</keyword>
<sequence>MTSDTQTGHGFERRGSIFQQQRFREHTKINAWSGPPSDTIYGGIMAKFSNDSVSVIAITIRDPTYLLDSLERHFPPEGVVLTVSRCFGPNNTPSVQVGFRGLVEVDSAFHIRLANLQDYQKTVAPATWAAVNHYASDLKKRNVKIAFFSATPQGGGVALMRHALVRFSQVLGTDIKWYVPKPRPGVFRITKTNHNILQGVSKPEDRLTPENRQVMLKWIHENANRYWLCEGGPLTPPSEGGADIIIVDDPQMPGLIPLAKNAAPERPVIFRSHIQIRSDLTSNPNTPQAEAWGLLWESIQLADIFISHPVSAFVPHNVPPEMVGYLPASTDWQAT</sequence>
<organism evidence="5 6">
    <name type="scientific">Elaphomyces granulatus</name>
    <dbReference type="NCBI Taxonomy" id="519963"/>
    <lineage>
        <taxon>Eukaryota</taxon>
        <taxon>Fungi</taxon>
        <taxon>Dikarya</taxon>
        <taxon>Ascomycota</taxon>
        <taxon>Pezizomycotina</taxon>
        <taxon>Eurotiomycetes</taxon>
        <taxon>Eurotiomycetidae</taxon>
        <taxon>Eurotiales</taxon>
        <taxon>Elaphomycetaceae</taxon>
        <taxon>Elaphomyces</taxon>
    </lineage>
</organism>
<evidence type="ECO:0000256" key="1">
    <source>
        <dbReference type="ARBA" id="ARBA00009481"/>
    </source>
</evidence>
<dbReference type="InterPro" id="IPR049438">
    <property type="entry name" value="TreT_GT1"/>
</dbReference>
<evidence type="ECO:0000313" key="6">
    <source>
        <dbReference type="Proteomes" id="UP000243515"/>
    </source>
</evidence>
<keyword evidence="2" id="KW-0328">Glycosyltransferase</keyword>
<dbReference type="PANTHER" id="PTHR47779">
    <property type="entry name" value="SYNTHASE (CCG-9), PUTATIVE (AFU_ORTHOLOGUE AFUA_3G12100)-RELATED"/>
    <property type="match status" value="1"/>
</dbReference>
<comment type="similarity">
    <text evidence="1">Belongs to the glycosyltransferase group 1 family. Glycosyltransferase 4 subfamily.</text>
</comment>
<proteinExistence type="inferred from homology"/>
<dbReference type="GO" id="GO:0016757">
    <property type="term" value="F:glycosyltransferase activity"/>
    <property type="evidence" value="ECO:0007669"/>
    <property type="project" value="UniProtKB-KW"/>
</dbReference>
<keyword evidence="3" id="KW-0808">Transferase</keyword>
<gene>
    <name evidence="5" type="ORF">Egran_02135</name>
</gene>
<evidence type="ECO:0000259" key="4">
    <source>
        <dbReference type="Pfam" id="PF21269"/>
    </source>
</evidence>
<accession>A0A232M145</accession>
<evidence type="ECO:0000313" key="5">
    <source>
        <dbReference type="EMBL" id="OXV10103.1"/>
    </source>
</evidence>
<dbReference type="EMBL" id="NPHW01003133">
    <property type="protein sequence ID" value="OXV10103.1"/>
    <property type="molecule type" value="Genomic_DNA"/>
</dbReference>
<dbReference type="AlphaFoldDB" id="A0A232M145"/>
<dbReference type="OrthoDB" id="937291at2759"/>
<dbReference type="InterPro" id="IPR052078">
    <property type="entry name" value="Trehalose_Metab_GTase"/>
</dbReference>
<dbReference type="Gene3D" id="3.40.50.2000">
    <property type="entry name" value="Glycogen Phosphorylase B"/>
    <property type="match status" value="1"/>
</dbReference>
<dbReference type="Proteomes" id="UP000243515">
    <property type="component" value="Unassembled WGS sequence"/>
</dbReference>
<name>A0A232M145_9EURO</name>
<reference evidence="5 6" key="1">
    <citation type="journal article" date="2015" name="Environ. Microbiol.">
        <title>Metagenome sequence of Elaphomyces granulatus from sporocarp tissue reveals Ascomycota ectomycorrhizal fingerprints of genome expansion and a Proteobacteria-rich microbiome.</title>
        <authorList>
            <person name="Quandt C.A."/>
            <person name="Kohler A."/>
            <person name="Hesse C.N."/>
            <person name="Sharpton T.J."/>
            <person name="Martin F."/>
            <person name="Spatafora J.W."/>
        </authorList>
    </citation>
    <scope>NUCLEOTIDE SEQUENCE [LARGE SCALE GENOMIC DNA]</scope>
    <source>
        <strain evidence="5 6">OSC145934</strain>
    </source>
</reference>